<organism evidence="1 2">
    <name type="scientific">Trematosphaeria pertusa</name>
    <dbReference type="NCBI Taxonomy" id="390896"/>
    <lineage>
        <taxon>Eukaryota</taxon>
        <taxon>Fungi</taxon>
        <taxon>Dikarya</taxon>
        <taxon>Ascomycota</taxon>
        <taxon>Pezizomycotina</taxon>
        <taxon>Dothideomycetes</taxon>
        <taxon>Pleosporomycetidae</taxon>
        <taxon>Pleosporales</taxon>
        <taxon>Massarineae</taxon>
        <taxon>Trematosphaeriaceae</taxon>
        <taxon>Trematosphaeria</taxon>
    </lineage>
</organism>
<keyword evidence="2" id="KW-1185">Reference proteome</keyword>
<evidence type="ECO:0000313" key="1">
    <source>
        <dbReference type="EMBL" id="KAF2254714.1"/>
    </source>
</evidence>
<dbReference type="GeneID" id="54581199"/>
<evidence type="ECO:0000313" key="2">
    <source>
        <dbReference type="Proteomes" id="UP000800094"/>
    </source>
</evidence>
<reference evidence="1" key="1">
    <citation type="journal article" date="2020" name="Stud. Mycol.">
        <title>101 Dothideomycetes genomes: a test case for predicting lifestyles and emergence of pathogens.</title>
        <authorList>
            <person name="Haridas S."/>
            <person name="Albert R."/>
            <person name="Binder M."/>
            <person name="Bloem J."/>
            <person name="Labutti K."/>
            <person name="Salamov A."/>
            <person name="Andreopoulos B."/>
            <person name="Baker S."/>
            <person name="Barry K."/>
            <person name="Bills G."/>
            <person name="Bluhm B."/>
            <person name="Cannon C."/>
            <person name="Castanera R."/>
            <person name="Culley D."/>
            <person name="Daum C."/>
            <person name="Ezra D."/>
            <person name="Gonzalez J."/>
            <person name="Henrissat B."/>
            <person name="Kuo A."/>
            <person name="Liang C."/>
            <person name="Lipzen A."/>
            <person name="Lutzoni F."/>
            <person name="Magnuson J."/>
            <person name="Mondo S."/>
            <person name="Nolan M."/>
            <person name="Ohm R."/>
            <person name="Pangilinan J."/>
            <person name="Park H.-J."/>
            <person name="Ramirez L."/>
            <person name="Alfaro M."/>
            <person name="Sun H."/>
            <person name="Tritt A."/>
            <person name="Yoshinaga Y."/>
            <person name="Zwiers L.-H."/>
            <person name="Turgeon B."/>
            <person name="Goodwin S."/>
            <person name="Spatafora J."/>
            <person name="Crous P."/>
            <person name="Grigoriev I."/>
        </authorList>
    </citation>
    <scope>NUCLEOTIDE SEQUENCE</scope>
    <source>
        <strain evidence="1">CBS 122368</strain>
    </source>
</reference>
<sequence>MDKLSTELDANIAECLSGDAQALSALSRVSKYYKAVAEPFLYEEIAIADSRHSAIKSLLLTLLNRNGLALRIKSFSLTMGGRGPPPPLRTDLGEAFKGTFSHMQKIGDKIHEMVRPTTTPDIALVLDWVRQVLDPAPHADGALALVLCMANNLESLSLYGTYGRRPNTTLSVLQLPWQLGRGPNEDYPFRKLKHFHFNHVVWDREPTDIPTPLSLKSLHIEGTGYWRRGHTKLPLHFPLSEPFTPGLSTLVLEDDNDFAPDFMERTLASPWFRKLKQLILKTKEGYCGQLLNDYDPSRLVRAMETHVPELEVFEWTRHRLWPTSARGKGPKFDSFKGLNKLHTLRLASDLLIPDSDTLGVTISKNPYAVFPASLQYLELTNLCRVGPLVEGFYRHFNIGRADGEGFSVLDALKRLLATFPLKGLTLRVMKYDDFGTLLSDFSSKDELEPQTVFFLRYAADQLAKLGTRLDVYMMMGVDEDRLLIRPGYTAPRPHSIDWLHES</sequence>
<accession>A0A6A6IWD5</accession>
<gene>
    <name evidence="1" type="ORF">BU26DRAFT_514575</name>
</gene>
<dbReference type="RefSeq" id="XP_033689718.1">
    <property type="nucleotide sequence ID" value="XM_033827869.1"/>
</dbReference>
<dbReference type="EMBL" id="ML987190">
    <property type="protein sequence ID" value="KAF2254714.1"/>
    <property type="molecule type" value="Genomic_DNA"/>
</dbReference>
<dbReference type="AlphaFoldDB" id="A0A6A6IWD5"/>
<protein>
    <recommendedName>
        <fullName evidence="3">F-box domain-containing protein</fullName>
    </recommendedName>
</protein>
<name>A0A6A6IWD5_9PLEO</name>
<dbReference type="OrthoDB" id="3756400at2759"/>
<evidence type="ECO:0008006" key="3">
    <source>
        <dbReference type="Google" id="ProtNLM"/>
    </source>
</evidence>
<dbReference type="Proteomes" id="UP000800094">
    <property type="component" value="Unassembled WGS sequence"/>
</dbReference>
<proteinExistence type="predicted"/>